<reference evidence="1" key="1">
    <citation type="submission" date="2021-01" db="UniProtKB">
        <authorList>
            <consortium name="EnsemblMetazoa"/>
        </authorList>
    </citation>
    <scope>IDENTIFICATION</scope>
    <source>
        <strain evidence="1">DH4</strain>
    </source>
</reference>
<dbReference type="GeneID" id="113219269"/>
<dbReference type="KEGG" id="ame:113219269"/>
<evidence type="ECO:0000313" key="3">
    <source>
        <dbReference type="RefSeq" id="XP_026301315.1"/>
    </source>
</evidence>
<dbReference type="OrthoDB" id="7676529at2759"/>
<dbReference type="Proteomes" id="UP000005203">
    <property type="component" value="Linkage group LG15"/>
</dbReference>
<keyword evidence="2" id="KW-1185">Reference proteome</keyword>
<dbReference type="RefSeq" id="XP_026301315.1">
    <property type="nucleotide sequence ID" value="XM_026445530.1"/>
</dbReference>
<organism evidence="1">
    <name type="scientific">Apis mellifera</name>
    <name type="common">Honeybee</name>
    <dbReference type="NCBI Taxonomy" id="7460"/>
    <lineage>
        <taxon>Eukaryota</taxon>
        <taxon>Metazoa</taxon>
        <taxon>Ecdysozoa</taxon>
        <taxon>Arthropoda</taxon>
        <taxon>Hexapoda</taxon>
        <taxon>Insecta</taxon>
        <taxon>Pterygota</taxon>
        <taxon>Neoptera</taxon>
        <taxon>Endopterygota</taxon>
        <taxon>Hymenoptera</taxon>
        <taxon>Apocrita</taxon>
        <taxon>Aculeata</taxon>
        <taxon>Apoidea</taxon>
        <taxon>Anthophila</taxon>
        <taxon>Apidae</taxon>
        <taxon>Apis</taxon>
    </lineage>
</organism>
<protein>
    <submittedName>
        <fullName evidence="3">Uncharacterized protein LOC113219269</fullName>
    </submittedName>
</protein>
<evidence type="ECO:0000313" key="1">
    <source>
        <dbReference type="EnsemblMetazoa" id="XP_026301315"/>
    </source>
</evidence>
<dbReference type="AlphaFoldDB" id="A0A7M7MUU1"/>
<name>A0A7M7MUU1_APIME</name>
<accession>A0A7M7MUU1</accession>
<evidence type="ECO:0000313" key="2">
    <source>
        <dbReference type="Proteomes" id="UP000005203"/>
    </source>
</evidence>
<gene>
    <name evidence="3" type="primary">LOC113219269</name>
</gene>
<sequence>MYITTDTYFISKNFIIHTFYGEKTVFCWDQNKLIIFPYMNNNYISAEVLTAPAPIKTIQCFSDRIFLICIPRGIYKLSRYREFAILSKNAIGMGTVFYEVLIPRNEYLYLDNKREMTNKVLYQLSCKEIDSSMLCIYPLNINNVAEDFMKVLTNNDSTIENLCIIGDKLKILTLINETIQITHNSIYFIRDIIPIRKNTKIGGLFFITTTNAIIIMYSRDNSLIFETIYLRTQIHTICAGFSDLTEDTLWIVYSYESNLYYAKKQLLTDNIHQIKIQNENFTCLQSYDSKIILGLTIDKQLTEFSINTVEKTLSIENDTLINLHSNMLENATFIMDKIYKGAQELQTLNEILTIEEDKLKRINLYAHKHKEQLYPKIIINYINNQLFLSANFHNMLPKNSWVVLNVKLQCQNLFCMKKIVDQEAIVDIYIPENLTINFSQILIDLVAFKEEKYPWCLIRDYIINPSLEQCKHKKRRLNSNFINSKIVMLQTFIQEGNINMKKLSEIKKSLRREFND</sequence>
<reference evidence="3" key="2">
    <citation type="submission" date="2025-04" db="UniProtKB">
        <authorList>
            <consortium name="RefSeq"/>
        </authorList>
    </citation>
    <scope>IDENTIFICATION</scope>
    <source>
        <strain evidence="3">DH4</strain>
        <tissue evidence="3">Whole body</tissue>
    </source>
</reference>
<accession>A0A8B8HBA4</accession>
<proteinExistence type="predicted"/>
<dbReference type="EnsemblMetazoa" id="XM_026445530">
    <property type="protein sequence ID" value="XP_026301315"/>
    <property type="gene ID" value="LOC113219269"/>
</dbReference>